<keyword evidence="5 6" id="KW-0819">tRNA processing</keyword>
<dbReference type="GO" id="GO:0032259">
    <property type="term" value="P:methylation"/>
    <property type="evidence" value="ECO:0007669"/>
    <property type="project" value="UniProtKB-KW"/>
</dbReference>
<dbReference type="InterPro" id="IPR029063">
    <property type="entry name" value="SAM-dependent_MTases_sf"/>
</dbReference>
<dbReference type="Gene3D" id="3.40.50.150">
    <property type="entry name" value="Vaccinia Virus protein VP39"/>
    <property type="match status" value="1"/>
</dbReference>
<name>A0ABS5I6Q8_9GAMM</name>
<evidence type="ECO:0000256" key="5">
    <source>
        <dbReference type="ARBA" id="ARBA00022694"/>
    </source>
</evidence>
<keyword evidence="1 6" id="KW-0963">Cytoplasm</keyword>
<dbReference type="RefSeq" id="WP_153666166.1">
    <property type="nucleotide sequence ID" value="NZ_JAAIKR010000019.1"/>
</dbReference>
<dbReference type="InterPro" id="IPR002052">
    <property type="entry name" value="DNA_methylase_N6_adenine_CS"/>
</dbReference>
<sequence length="275" mass="30074">MPFTFKQFHINDDLCGMRISTDAVLLGAWATIPSKVLQDSVGADFSAPHQTTNIVTQASSTPKDLFTILDIGSGSGILSLMAAQRTSANVHITAIEIDPQAVKQSRENIANSPWPQKIAVIEGALQQVANTLTTPFDHIVCNPPYFDNGPQANNGQRANARHSNSLTFTTLLNVVEKLLAPAGQANFILPINSLNAFTDALSSTSMALRQQVNVATVEHKPATRVLLTLTQSTLPTLLDQTIRQMDKLQKLHIQDKNGHYSQQMSNLCRDFYLKL</sequence>
<accession>A0ABS5I6Q8</accession>
<evidence type="ECO:0000256" key="3">
    <source>
        <dbReference type="ARBA" id="ARBA00022679"/>
    </source>
</evidence>
<dbReference type="CDD" id="cd02440">
    <property type="entry name" value="AdoMet_MTases"/>
    <property type="match status" value="1"/>
</dbReference>
<keyword evidence="3 6" id="KW-0808">Transferase</keyword>
<keyword evidence="4 6" id="KW-0949">S-adenosyl-L-methionine</keyword>
<evidence type="ECO:0000256" key="2">
    <source>
        <dbReference type="ARBA" id="ARBA00022603"/>
    </source>
</evidence>
<dbReference type="EMBL" id="JAAIKR010000019">
    <property type="protein sequence ID" value="MBR9729419.1"/>
    <property type="molecule type" value="Genomic_DNA"/>
</dbReference>
<protein>
    <recommendedName>
        <fullName evidence="6">tRNA1(Val) (adenine(37)-N6)-methyltransferase</fullName>
        <ecNumber evidence="6">2.1.1.223</ecNumber>
    </recommendedName>
    <alternativeName>
        <fullName evidence="6">tRNA m6A37 methyltransferase</fullName>
    </alternativeName>
</protein>
<dbReference type="Proteomes" id="UP000811844">
    <property type="component" value="Unassembled WGS sequence"/>
</dbReference>
<evidence type="ECO:0000313" key="7">
    <source>
        <dbReference type="EMBL" id="MBR9729419.1"/>
    </source>
</evidence>
<evidence type="ECO:0000256" key="4">
    <source>
        <dbReference type="ARBA" id="ARBA00022691"/>
    </source>
</evidence>
<evidence type="ECO:0000256" key="1">
    <source>
        <dbReference type="ARBA" id="ARBA00022490"/>
    </source>
</evidence>
<proteinExistence type="inferred from homology"/>
<comment type="caution">
    <text evidence="7">The sequence shown here is derived from an EMBL/GenBank/DDBJ whole genome shotgun (WGS) entry which is preliminary data.</text>
</comment>
<dbReference type="PANTHER" id="PTHR47739:SF1">
    <property type="entry name" value="TRNA1(VAL) (ADENINE(37)-N6)-METHYLTRANSFERASE"/>
    <property type="match status" value="1"/>
</dbReference>
<dbReference type="PROSITE" id="PS00092">
    <property type="entry name" value="N6_MTASE"/>
    <property type="match status" value="1"/>
</dbReference>
<dbReference type="InterPro" id="IPR020596">
    <property type="entry name" value="rRNA_Ade_Mease_Trfase_CS"/>
</dbReference>
<comment type="catalytic activity">
    <reaction evidence="6">
        <text>adenosine(37) in tRNA1(Val) + S-adenosyl-L-methionine = N(6)-methyladenosine(37) in tRNA1(Val) + S-adenosyl-L-homocysteine + H(+)</text>
        <dbReference type="Rhea" id="RHEA:43160"/>
        <dbReference type="Rhea" id="RHEA-COMP:10369"/>
        <dbReference type="Rhea" id="RHEA-COMP:10370"/>
        <dbReference type="ChEBI" id="CHEBI:15378"/>
        <dbReference type="ChEBI" id="CHEBI:57856"/>
        <dbReference type="ChEBI" id="CHEBI:59789"/>
        <dbReference type="ChEBI" id="CHEBI:74411"/>
        <dbReference type="ChEBI" id="CHEBI:74449"/>
        <dbReference type="EC" id="2.1.1.223"/>
    </reaction>
</comment>
<dbReference type="EC" id="2.1.1.223" evidence="6"/>
<comment type="similarity">
    <text evidence="6">Belongs to the methyltransferase superfamily. tRNA (adenine-N(6)-)-methyltransferase family.</text>
</comment>
<dbReference type="HAMAP" id="MF_01872">
    <property type="entry name" value="tRNA_methyltr_YfiC"/>
    <property type="match status" value="1"/>
</dbReference>
<dbReference type="Pfam" id="PF06325">
    <property type="entry name" value="PrmA"/>
    <property type="match status" value="1"/>
</dbReference>
<gene>
    <name evidence="7" type="ORF">G3R48_15675</name>
</gene>
<reference evidence="7 8" key="1">
    <citation type="submission" date="2020-02" db="EMBL/GenBank/DDBJ databases">
        <title>Shewanella WXL01 sp. nov., a marine bacterium isolated from green algae in Luhuitou Fringing Reef (Northern South China Sea).</title>
        <authorList>
            <person name="Wang X."/>
        </authorList>
    </citation>
    <scope>NUCLEOTIDE SEQUENCE [LARGE SCALE GENOMIC DNA]</scope>
    <source>
        <strain evidence="7 8">MCCC 1A01895</strain>
    </source>
</reference>
<dbReference type="PROSITE" id="PS01131">
    <property type="entry name" value="RRNA_A_DIMETH"/>
    <property type="match status" value="1"/>
</dbReference>
<comment type="function">
    <text evidence="6">Specifically methylates the adenine in position 37 of tRNA(1)(Val) (anticodon cmo5UAC).</text>
</comment>
<dbReference type="SUPFAM" id="SSF53335">
    <property type="entry name" value="S-adenosyl-L-methionine-dependent methyltransferases"/>
    <property type="match status" value="1"/>
</dbReference>
<keyword evidence="2 6" id="KW-0489">Methyltransferase</keyword>
<evidence type="ECO:0000256" key="6">
    <source>
        <dbReference type="HAMAP-Rule" id="MF_01872"/>
    </source>
</evidence>
<organism evidence="7 8">
    <name type="scientific">Shewanella intestini</name>
    <dbReference type="NCBI Taxonomy" id="2017544"/>
    <lineage>
        <taxon>Bacteria</taxon>
        <taxon>Pseudomonadati</taxon>
        <taxon>Pseudomonadota</taxon>
        <taxon>Gammaproteobacteria</taxon>
        <taxon>Alteromonadales</taxon>
        <taxon>Shewanellaceae</taxon>
        <taxon>Shewanella</taxon>
    </lineage>
</organism>
<dbReference type="InterPro" id="IPR050210">
    <property type="entry name" value="tRNA_Adenine-N(6)_MTase"/>
</dbReference>
<dbReference type="InterPro" id="IPR022882">
    <property type="entry name" value="tRNA_adenine-N6_MeTrfase"/>
</dbReference>
<dbReference type="PANTHER" id="PTHR47739">
    <property type="entry name" value="TRNA1(VAL) (ADENINE(37)-N6)-METHYLTRANSFERASE"/>
    <property type="match status" value="1"/>
</dbReference>
<dbReference type="GO" id="GO:0008168">
    <property type="term" value="F:methyltransferase activity"/>
    <property type="evidence" value="ECO:0007669"/>
    <property type="project" value="UniProtKB-KW"/>
</dbReference>
<keyword evidence="8" id="KW-1185">Reference proteome</keyword>
<evidence type="ECO:0000313" key="8">
    <source>
        <dbReference type="Proteomes" id="UP000811844"/>
    </source>
</evidence>
<comment type="subcellular location">
    <subcellularLocation>
        <location evidence="6">Cytoplasm</location>
    </subcellularLocation>
</comment>